<comment type="subcellular location">
    <subcellularLocation>
        <location evidence="1">Secreted</location>
    </subcellularLocation>
</comment>
<protein>
    <submittedName>
        <fullName evidence="7">FecR protein</fullName>
    </submittedName>
</protein>
<keyword evidence="4" id="KW-1133">Transmembrane helix</keyword>
<dbReference type="GO" id="GO:0016989">
    <property type="term" value="F:sigma factor antagonist activity"/>
    <property type="evidence" value="ECO:0007669"/>
    <property type="project" value="TreeGrafter"/>
</dbReference>
<evidence type="ECO:0000259" key="6">
    <source>
        <dbReference type="Pfam" id="PF24517"/>
    </source>
</evidence>
<evidence type="ECO:0000259" key="5">
    <source>
        <dbReference type="Pfam" id="PF04773"/>
    </source>
</evidence>
<dbReference type="InterPro" id="IPR006860">
    <property type="entry name" value="FecR"/>
</dbReference>
<dbReference type="Proteomes" id="UP000319976">
    <property type="component" value="Chromosome"/>
</dbReference>
<feature type="transmembrane region" description="Helical" evidence="4">
    <location>
        <begin position="97"/>
        <end position="116"/>
    </location>
</feature>
<feature type="domain" description="FecR protein" evidence="5">
    <location>
        <begin position="192"/>
        <end position="245"/>
    </location>
</feature>
<organism evidence="7 8">
    <name type="scientific">Calycomorphotria hydatis</name>
    <dbReference type="NCBI Taxonomy" id="2528027"/>
    <lineage>
        <taxon>Bacteria</taxon>
        <taxon>Pseudomonadati</taxon>
        <taxon>Planctomycetota</taxon>
        <taxon>Planctomycetia</taxon>
        <taxon>Planctomycetales</taxon>
        <taxon>Planctomycetaceae</taxon>
        <taxon>Calycomorphotria</taxon>
    </lineage>
</organism>
<keyword evidence="4" id="KW-0472">Membrane</keyword>
<dbReference type="KEGG" id="chya:V22_30290"/>
<keyword evidence="4" id="KW-0812">Transmembrane</keyword>
<dbReference type="PANTHER" id="PTHR30273:SF2">
    <property type="entry name" value="PROTEIN FECR"/>
    <property type="match status" value="1"/>
</dbReference>
<gene>
    <name evidence="7" type="ORF">V22_30290</name>
</gene>
<dbReference type="Gene3D" id="2.60.120.1440">
    <property type="match status" value="1"/>
</dbReference>
<dbReference type="Pfam" id="PF24517">
    <property type="entry name" value="CBM96"/>
    <property type="match status" value="1"/>
</dbReference>
<name>A0A517TBL9_9PLAN</name>
<evidence type="ECO:0000256" key="2">
    <source>
        <dbReference type="ARBA" id="ARBA00022525"/>
    </source>
</evidence>
<dbReference type="InterPro" id="IPR012373">
    <property type="entry name" value="Ferrdict_sens_TM"/>
</dbReference>
<dbReference type="GO" id="GO:0005576">
    <property type="term" value="C:extracellular region"/>
    <property type="evidence" value="ECO:0007669"/>
    <property type="project" value="UniProtKB-SubCell"/>
</dbReference>
<reference evidence="7 8" key="1">
    <citation type="submission" date="2019-02" db="EMBL/GenBank/DDBJ databases">
        <title>Deep-cultivation of Planctomycetes and their phenomic and genomic characterization uncovers novel biology.</title>
        <authorList>
            <person name="Wiegand S."/>
            <person name="Jogler M."/>
            <person name="Boedeker C."/>
            <person name="Pinto D."/>
            <person name="Vollmers J."/>
            <person name="Rivas-Marin E."/>
            <person name="Kohn T."/>
            <person name="Peeters S.H."/>
            <person name="Heuer A."/>
            <person name="Rast P."/>
            <person name="Oberbeckmann S."/>
            <person name="Bunk B."/>
            <person name="Jeske O."/>
            <person name="Meyerdierks A."/>
            <person name="Storesund J.E."/>
            <person name="Kallscheuer N."/>
            <person name="Luecker S."/>
            <person name="Lage O.M."/>
            <person name="Pohl T."/>
            <person name="Merkel B.J."/>
            <person name="Hornburger P."/>
            <person name="Mueller R.-W."/>
            <person name="Bruemmer F."/>
            <person name="Labrenz M."/>
            <person name="Spormann A.M."/>
            <person name="Op den Camp H."/>
            <person name="Overmann J."/>
            <person name="Amann R."/>
            <person name="Jetten M.S.M."/>
            <person name="Mascher T."/>
            <person name="Medema M.H."/>
            <person name="Devos D.P."/>
            <person name="Kaster A.-K."/>
            <person name="Ovreas L."/>
            <person name="Rohde M."/>
            <person name="Galperin M.Y."/>
            <person name="Jogler C."/>
        </authorList>
    </citation>
    <scope>NUCLEOTIDE SEQUENCE [LARGE SCALE GENOMIC DNA]</scope>
    <source>
        <strain evidence="7 8">V22</strain>
    </source>
</reference>
<dbReference type="EMBL" id="CP036316">
    <property type="protein sequence ID" value="QDT65768.1"/>
    <property type="molecule type" value="Genomic_DNA"/>
</dbReference>
<proteinExistence type="predicted"/>
<dbReference type="PANTHER" id="PTHR30273">
    <property type="entry name" value="PERIPLASMIC SIGNAL SENSOR AND SIGMA FACTOR ACTIVATOR FECR-RELATED"/>
    <property type="match status" value="1"/>
</dbReference>
<keyword evidence="8" id="KW-1185">Reference proteome</keyword>
<dbReference type="Pfam" id="PF04773">
    <property type="entry name" value="FecR"/>
    <property type="match status" value="1"/>
</dbReference>
<sequence length="504" mass="54877">MNQPNNSESDFRWEDAYPLFENAVEGRLSDEESASLDQKLRTDSQWRLAYLEYTHQHACLHWETVPVSVQSTREFIKPPVRRTPDGSSQTLVTWSRWLAVVTLGVLLVVAGYFGGLQTNVVAQSIPDTFATLISTKACSWGAGTLPTTEGSRLGNGKLKLISGLATLRFQSGVEMTLEAPGELELIDSMKCVLHDGALVTKVSEQGRGFVVETANANLVDQGTEFGVIVDRDAGTTNLQVFEGIVDVKQRSTAEQKRLEAGQFSLISDQHFETHDNFEDETSREIETTDAGFENAVAITTGDGAGRDAFIYSQSERLYLADDLLLVKNAIDSNNRPRNKTHHRKSYLTFDLGSLNKESIERAMLQLQIVPSGLGYASLVPDAEFAVYGITNESSDDWSPETLSWDNAPANSSGGAAVDTGSALPLGRFTIPQGNTSGIISVESPELIQFLNDDTNGLVTLVIVRETKEYRGGGLVHAFASHAHASANPPTLFIQLAGQQPAAHQ</sequence>
<keyword evidence="2" id="KW-0964">Secreted</keyword>
<evidence type="ECO:0000313" key="8">
    <source>
        <dbReference type="Proteomes" id="UP000319976"/>
    </source>
</evidence>
<keyword evidence="3" id="KW-0732">Signal</keyword>
<evidence type="ECO:0000256" key="4">
    <source>
        <dbReference type="SAM" id="Phobius"/>
    </source>
</evidence>
<dbReference type="AlphaFoldDB" id="A0A517TBL9"/>
<evidence type="ECO:0000256" key="1">
    <source>
        <dbReference type="ARBA" id="ARBA00004613"/>
    </source>
</evidence>
<evidence type="ECO:0000256" key="3">
    <source>
        <dbReference type="ARBA" id="ARBA00022729"/>
    </source>
</evidence>
<dbReference type="RefSeq" id="WP_197439633.1">
    <property type="nucleotide sequence ID" value="NZ_CP036316.1"/>
</dbReference>
<accession>A0A517TBL9</accession>
<feature type="domain" description="Carbohydrate-binding module family 96" evidence="6">
    <location>
        <begin position="306"/>
        <end position="411"/>
    </location>
</feature>
<dbReference type="InterPro" id="IPR055372">
    <property type="entry name" value="CBM96"/>
</dbReference>
<evidence type="ECO:0000313" key="7">
    <source>
        <dbReference type="EMBL" id="QDT65768.1"/>
    </source>
</evidence>
<dbReference type="NCBIfam" id="NF033679">
    <property type="entry name" value="DNRLRE_dom"/>
    <property type="match status" value="1"/>
</dbReference>